<evidence type="ECO:0000256" key="22">
    <source>
        <dbReference type="ARBA" id="ARBA00023180"/>
    </source>
</evidence>
<dbReference type="CDD" id="cd16018">
    <property type="entry name" value="Enpp"/>
    <property type="match status" value="1"/>
</dbReference>
<dbReference type="EC" id="3.1.4.1" evidence="7"/>
<dbReference type="GO" id="GO:0046034">
    <property type="term" value="P:ATP metabolic process"/>
    <property type="evidence" value="ECO:0007669"/>
    <property type="project" value="TreeGrafter"/>
</dbReference>
<comment type="similarity">
    <text evidence="6">Belongs to the nucleotide pyrophosphatase/phosphodiesterase family.</text>
</comment>
<keyword evidence="15" id="KW-0378">Hydrolase</keyword>
<comment type="catalytic activity">
    <reaction evidence="33">
        <text>P(1),P(4)-bis(5'-adenosyl) tetraphosphate + H2O = AMP + ATP + 2 H(+)</text>
        <dbReference type="Rhea" id="RHEA:32039"/>
        <dbReference type="ChEBI" id="CHEBI:15377"/>
        <dbReference type="ChEBI" id="CHEBI:15378"/>
        <dbReference type="ChEBI" id="CHEBI:30616"/>
        <dbReference type="ChEBI" id="CHEBI:58141"/>
        <dbReference type="ChEBI" id="CHEBI:456215"/>
    </reaction>
    <physiologicalReaction direction="left-to-right" evidence="33">
        <dbReference type="Rhea" id="RHEA:32040"/>
    </physiologicalReaction>
</comment>
<dbReference type="GO" id="GO:0009986">
    <property type="term" value="C:cell surface"/>
    <property type="evidence" value="ECO:0007669"/>
    <property type="project" value="TreeGrafter"/>
</dbReference>
<dbReference type="SMART" id="SM00477">
    <property type="entry name" value="NUC"/>
    <property type="match status" value="1"/>
</dbReference>
<evidence type="ECO:0000256" key="26">
    <source>
        <dbReference type="ARBA" id="ARBA00044894"/>
    </source>
</evidence>
<evidence type="ECO:0000256" key="16">
    <source>
        <dbReference type="ARBA" id="ARBA00022833"/>
    </source>
</evidence>
<evidence type="ECO:0000256" key="30">
    <source>
        <dbReference type="ARBA" id="ARBA00045013"/>
    </source>
</evidence>
<dbReference type="FunFam" id="4.10.410.20:FF:000003">
    <property type="entry name" value="Ectonucleotide pyrophosphatase/phosphodiesterase family member 1"/>
    <property type="match status" value="1"/>
</dbReference>
<evidence type="ECO:0000256" key="36">
    <source>
        <dbReference type="SAM" id="Phobius"/>
    </source>
</evidence>
<dbReference type="Pfam" id="PF01033">
    <property type="entry name" value="Somatomedin_B"/>
    <property type="match status" value="2"/>
</dbReference>
<evidence type="ECO:0000256" key="3">
    <source>
        <dbReference type="ARBA" id="ARBA00001968"/>
    </source>
</evidence>
<dbReference type="InterPro" id="IPR002591">
    <property type="entry name" value="Phosphodiest/P_Trfase"/>
</dbReference>
<dbReference type="GO" id="GO:0046872">
    <property type="term" value="F:metal ion binding"/>
    <property type="evidence" value="ECO:0007669"/>
    <property type="project" value="UniProtKB-KW"/>
</dbReference>
<feature type="domain" description="SMB" evidence="37">
    <location>
        <begin position="94"/>
        <end position="134"/>
    </location>
</feature>
<keyword evidence="23" id="KW-1199">Hemostasis impairing toxin</keyword>
<evidence type="ECO:0000256" key="7">
    <source>
        <dbReference type="ARBA" id="ARBA00012029"/>
    </source>
</evidence>
<evidence type="ECO:0000256" key="23">
    <source>
        <dbReference type="ARBA" id="ARBA00023240"/>
    </source>
</evidence>
<keyword evidence="20 36" id="KW-0472">Membrane</keyword>
<evidence type="ECO:0000256" key="4">
    <source>
        <dbReference type="ARBA" id="ARBA00004401"/>
    </source>
</evidence>
<evidence type="ECO:0000256" key="35">
    <source>
        <dbReference type="SAM" id="MobiDB-lite"/>
    </source>
</evidence>
<dbReference type="InterPro" id="IPR001604">
    <property type="entry name" value="Endo_G_ENPP1-like_dom"/>
</dbReference>
<evidence type="ECO:0000256" key="24">
    <source>
        <dbReference type="ARBA" id="ARBA00038862"/>
    </source>
</evidence>
<feature type="transmembrane region" description="Helical" evidence="36">
    <location>
        <begin position="67"/>
        <end position="87"/>
    </location>
</feature>
<comment type="catalytic activity">
    <reaction evidence="25">
        <text>a ribonucleoside 5'-triphosphate + H2O = a ribonucleoside 5'-phosphate + diphosphate + H(+)</text>
        <dbReference type="Rhea" id="RHEA:23996"/>
        <dbReference type="ChEBI" id="CHEBI:15377"/>
        <dbReference type="ChEBI" id="CHEBI:15378"/>
        <dbReference type="ChEBI" id="CHEBI:33019"/>
        <dbReference type="ChEBI" id="CHEBI:58043"/>
        <dbReference type="ChEBI" id="CHEBI:61557"/>
        <dbReference type="EC" id="3.6.1.9"/>
    </reaction>
    <physiologicalReaction direction="left-to-right" evidence="25">
        <dbReference type="Rhea" id="RHEA:23997"/>
    </physiologicalReaction>
</comment>
<comment type="catalytic activity">
    <reaction evidence="31">
        <text>UTP + H2O = UMP + diphosphate + H(+)</text>
        <dbReference type="Rhea" id="RHEA:29395"/>
        <dbReference type="ChEBI" id="CHEBI:15377"/>
        <dbReference type="ChEBI" id="CHEBI:15378"/>
        <dbReference type="ChEBI" id="CHEBI:33019"/>
        <dbReference type="ChEBI" id="CHEBI:46398"/>
        <dbReference type="ChEBI" id="CHEBI:57865"/>
        <dbReference type="EC" id="3.6.1.9"/>
    </reaction>
    <physiologicalReaction direction="left-to-right" evidence="31">
        <dbReference type="Rhea" id="RHEA:29396"/>
    </physiologicalReaction>
</comment>
<dbReference type="Proteomes" id="UP000694545">
    <property type="component" value="Unplaced"/>
</dbReference>
<keyword evidence="14" id="KW-0677">Repeat</keyword>
<dbReference type="GO" id="GO:0030500">
    <property type="term" value="P:regulation of bone mineralization"/>
    <property type="evidence" value="ECO:0007669"/>
    <property type="project" value="TreeGrafter"/>
</dbReference>
<dbReference type="CDD" id="cd00091">
    <property type="entry name" value="NUC"/>
    <property type="match status" value="1"/>
</dbReference>
<evidence type="ECO:0000313" key="39">
    <source>
        <dbReference type="Proteomes" id="UP000694545"/>
    </source>
</evidence>
<dbReference type="InterPro" id="IPR036024">
    <property type="entry name" value="Somatomedin_B-like_dom_sf"/>
</dbReference>
<dbReference type="GO" id="GO:0005886">
    <property type="term" value="C:plasma membrane"/>
    <property type="evidence" value="ECO:0007669"/>
    <property type="project" value="UniProtKB-SubCell"/>
</dbReference>
<dbReference type="SUPFAM" id="SSF53649">
    <property type="entry name" value="Alkaline phosphatase-like"/>
    <property type="match status" value="1"/>
</dbReference>
<dbReference type="Gene3D" id="3.40.570.10">
    <property type="entry name" value="Extracellular Endonuclease, subunit A"/>
    <property type="match status" value="1"/>
</dbReference>
<dbReference type="InterPro" id="IPR017850">
    <property type="entry name" value="Alkaline_phosphatase_core_sf"/>
</dbReference>
<evidence type="ECO:0000256" key="33">
    <source>
        <dbReference type="ARBA" id="ARBA00049048"/>
    </source>
</evidence>
<evidence type="ECO:0000256" key="18">
    <source>
        <dbReference type="ARBA" id="ARBA00022968"/>
    </source>
</evidence>
<dbReference type="PROSITE" id="PS50958">
    <property type="entry name" value="SMB_2"/>
    <property type="match status" value="2"/>
</dbReference>
<evidence type="ECO:0000256" key="15">
    <source>
        <dbReference type="ARBA" id="ARBA00022801"/>
    </source>
</evidence>
<evidence type="ECO:0000256" key="32">
    <source>
        <dbReference type="ARBA" id="ARBA00048215"/>
    </source>
</evidence>
<dbReference type="InterPro" id="IPR044925">
    <property type="entry name" value="His-Me_finger_sf"/>
</dbReference>
<name>A0A8D2L1S9_VARKO</name>
<dbReference type="OrthoDB" id="415411at2759"/>
<dbReference type="GO" id="GO:0003676">
    <property type="term" value="F:nucleic acid binding"/>
    <property type="evidence" value="ECO:0007669"/>
    <property type="project" value="InterPro"/>
</dbReference>
<dbReference type="SUPFAM" id="SSF54060">
    <property type="entry name" value="His-Me finger endonucleases"/>
    <property type="match status" value="1"/>
</dbReference>
<keyword evidence="11" id="KW-0800">Toxin</keyword>
<comment type="catalytic activity">
    <reaction evidence="27">
        <text>CTP + H2O = CMP + diphosphate + H(+)</text>
        <dbReference type="Rhea" id="RHEA:27762"/>
        <dbReference type="ChEBI" id="CHEBI:15377"/>
        <dbReference type="ChEBI" id="CHEBI:15378"/>
        <dbReference type="ChEBI" id="CHEBI:33019"/>
        <dbReference type="ChEBI" id="CHEBI:37563"/>
        <dbReference type="ChEBI" id="CHEBI:60377"/>
        <dbReference type="EC" id="3.6.1.9"/>
    </reaction>
    <physiologicalReaction direction="left-to-right" evidence="27">
        <dbReference type="Rhea" id="RHEA:27763"/>
    </physiologicalReaction>
</comment>
<dbReference type="InterPro" id="IPR020821">
    <property type="entry name" value="ENPP1-3/EXOG-like_nuc-like"/>
</dbReference>
<dbReference type="GO" id="GO:0005576">
    <property type="term" value="C:extracellular region"/>
    <property type="evidence" value="ECO:0007669"/>
    <property type="project" value="UniProtKB-SubCell"/>
</dbReference>
<keyword evidence="21" id="KW-1015">Disulfide bond</keyword>
<evidence type="ECO:0000256" key="20">
    <source>
        <dbReference type="ARBA" id="ARBA00023136"/>
    </source>
</evidence>
<evidence type="ECO:0000256" key="11">
    <source>
        <dbReference type="ARBA" id="ARBA00022656"/>
    </source>
</evidence>
<dbReference type="PROSITE" id="PS00524">
    <property type="entry name" value="SMB_1"/>
    <property type="match status" value="2"/>
</dbReference>
<dbReference type="GO" id="GO:0045599">
    <property type="term" value="P:negative regulation of fat cell differentiation"/>
    <property type="evidence" value="ECO:0007669"/>
    <property type="project" value="TreeGrafter"/>
</dbReference>
<evidence type="ECO:0000256" key="31">
    <source>
        <dbReference type="ARBA" id="ARBA00047299"/>
    </source>
</evidence>
<dbReference type="InterPro" id="IPR001212">
    <property type="entry name" value="Somatomedin_B_dom"/>
</dbReference>
<feature type="domain" description="SMB" evidence="37">
    <location>
        <begin position="135"/>
        <end position="179"/>
    </location>
</feature>
<reference evidence="38" key="1">
    <citation type="submission" date="2025-08" db="UniProtKB">
        <authorList>
            <consortium name="Ensembl"/>
        </authorList>
    </citation>
    <scope>IDENTIFICATION</scope>
</reference>
<evidence type="ECO:0000259" key="37">
    <source>
        <dbReference type="PROSITE" id="PS50958"/>
    </source>
</evidence>
<evidence type="ECO:0000256" key="9">
    <source>
        <dbReference type="ARBA" id="ARBA00022475"/>
    </source>
</evidence>
<keyword evidence="8" id="KW-1201">Platelet aggregation inhibiting toxin</keyword>
<dbReference type="GO" id="GO:0047429">
    <property type="term" value="F:nucleoside triphosphate diphosphatase activity"/>
    <property type="evidence" value="ECO:0007669"/>
    <property type="project" value="UniProtKB-EC"/>
</dbReference>
<comment type="catalytic activity">
    <reaction evidence="32">
        <text>GTP + H2O = GMP + diphosphate + H(+)</text>
        <dbReference type="Rhea" id="RHEA:29391"/>
        <dbReference type="ChEBI" id="CHEBI:15377"/>
        <dbReference type="ChEBI" id="CHEBI:15378"/>
        <dbReference type="ChEBI" id="CHEBI:33019"/>
        <dbReference type="ChEBI" id="CHEBI:37565"/>
        <dbReference type="ChEBI" id="CHEBI:58115"/>
        <dbReference type="EC" id="3.6.1.9"/>
    </reaction>
    <physiologicalReaction direction="left-to-right" evidence="32">
        <dbReference type="Rhea" id="RHEA:29392"/>
    </physiologicalReaction>
</comment>
<feature type="compositionally biased region" description="Basic and acidic residues" evidence="35">
    <location>
        <begin position="20"/>
        <end position="35"/>
    </location>
</feature>
<dbReference type="KEGG" id="vko:123020568"/>
<keyword evidence="13" id="KW-0479">Metal-binding</keyword>
<comment type="catalytic activity">
    <reaction evidence="34">
        <text>ADP + H2O = AMP + phosphate + H(+)</text>
        <dbReference type="Rhea" id="RHEA:61436"/>
        <dbReference type="ChEBI" id="CHEBI:15377"/>
        <dbReference type="ChEBI" id="CHEBI:15378"/>
        <dbReference type="ChEBI" id="CHEBI:43474"/>
        <dbReference type="ChEBI" id="CHEBI:456215"/>
        <dbReference type="ChEBI" id="CHEBI:456216"/>
    </reaction>
</comment>
<evidence type="ECO:0000256" key="6">
    <source>
        <dbReference type="ARBA" id="ARBA00010594"/>
    </source>
</evidence>
<keyword evidence="39" id="KW-1185">Reference proteome</keyword>
<evidence type="ECO:0000256" key="19">
    <source>
        <dbReference type="ARBA" id="ARBA00022989"/>
    </source>
</evidence>
<reference evidence="38" key="2">
    <citation type="submission" date="2025-09" db="UniProtKB">
        <authorList>
            <consortium name="Ensembl"/>
        </authorList>
    </citation>
    <scope>IDENTIFICATION</scope>
</reference>
<dbReference type="GO" id="GO:0030505">
    <property type="term" value="P:inorganic diphosphate transport"/>
    <property type="evidence" value="ECO:0007669"/>
    <property type="project" value="TreeGrafter"/>
</dbReference>
<evidence type="ECO:0000256" key="21">
    <source>
        <dbReference type="ARBA" id="ARBA00023157"/>
    </source>
</evidence>
<evidence type="ECO:0000256" key="34">
    <source>
        <dbReference type="ARBA" id="ARBA00049482"/>
    </source>
</evidence>
<keyword evidence="9" id="KW-1003">Cell membrane</keyword>
<dbReference type="AlphaFoldDB" id="A0A8D2L1S9"/>
<dbReference type="InterPro" id="IPR044929">
    <property type="entry name" value="DNA/RNA_non-sp_Endonuclease_sf"/>
</dbReference>
<evidence type="ECO:0000256" key="27">
    <source>
        <dbReference type="ARBA" id="ARBA00044922"/>
    </source>
</evidence>
<evidence type="ECO:0000313" key="38">
    <source>
        <dbReference type="Ensembl" id="ENSVKKP00000015464.1"/>
    </source>
</evidence>
<evidence type="ECO:0000256" key="29">
    <source>
        <dbReference type="ARBA" id="ARBA00045010"/>
    </source>
</evidence>
<dbReference type="PANTHER" id="PTHR10151">
    <property type="entry name" value="ECTONUCLEOTIDE PYROPHOSPHATASE/PHOSPHODIESTERASE"/>
    <property type="match status" value="1"/>
</dbReference>
<evidence type="ECO:0000256" key="10">
    <source>
        <dbReference type="ARBA" id="ARBA00022525"/>
    </source>
</evidence>
<evidence type="ECO:0000256" key="5">
    <source>
        <dbReference type="ARBA" id="ARBA00004613"/>
    </source>
</evidence>
<comment type="cofactor">
    <cofactor evidence="3">
        <name>a divalent metal cation</name>
        <dbReference type="ChEBI" id="CHEBI:60240"/>
    </cofactor>
</comment>
<dbReference type="Gene3D" id="4.10.410.20">
    <property type="match status" value="2"/>
</dbReference>
<comment type="subcellular location">
    <subcellularLocation>
        <location evidence="4">Cell membrane</location>
        <topology evidence="4">Single-pass type II membrane protein</topology>
    </subcellularLocation>
    <subcellularLocation>
        <location evidence="5">Secreted</location>
    </subcellularLocation>
</comment>
<evidence type="ECO:0000256" key="13">
    <source>
        <dbReference type="ARBA" id="ARBA00022723"/>
    </source>
</evidence>
<dbReference type="PANTHER" id="PTHR10151:SF77">
    <property type="entry name" value="ECTONUCLEOTIDE PYROPHOSPHATASE_PHOSPHODIESTERASE FAMILY MEMBER 1"/>
    <property type="match status" value="1"/>
</dbReference>
<evidence type="ECO:0000256" key="12">
    <source>
        <dbReference type="ARBA" id="ARBA00022692"/>
    </source>
</evidence>
<evidence type="ECO:0000256" key="1">
    <source>
        <dbReference type="ARBA" id="ARBA00000983"/>
    </source>
</evidence>
<dbReference type="Pfam" id="PF01663">
    <property type="entry name" value="Phosphodiest"/>
    <property type="match status" value="1"/>
</dbReference>
<dbReference type="RefSeq" id="XP_044280390.1">
    <property type="nucleotide sequence ID" value="XM_044424455.1"/>
</dbReference>
<dbReference type="SMART" id="SM00892">
    <property type="entry name" value="Endonuclease_NS"/>
    <property type="match status" value="1"/>
</dbReference>
<evidence type="ECO:0000256" key="28">
    <source>
        <dbReference type="ARBA" id="ARBA00045000"/>
    </source>
</evidence>
<dbReference type="SUPFAM" id="SSF90188">
    <property type="entry name" value="Somatomedin B domain"/>
    <property type="match status" value="2"/>
</dbReference>
<proteinExistence type="inferred from homology"/>
<dbReference type="GO" id="GO:0004528">
    <property type="term" value="F:phosphodiesterase I activity"/>
    <property type="evidence" value="ECO:0007669"/>
    <property type="project" value="UniProtKB-EC"/>
</dbReference>
<dbReference type="Ensembl" id="ENSVKKT00000015834.1">
    <property type="protein sequence ID" value="ENSVKKP00000015464.1"/>
    <property type="gene ID" value="ENSVKKG00000010582.1"/>
</dbReference>
<dbReference type="GO" id="GO:0004551">
    <property type="term" value="F:dinucleotide phosphatase activity"/>
    <property type="evidence" value="ECO:0007669"/>
    <property type="project" value="TreeGrafter"/>
</dbReference>
<dbReference type="FunFam" id="4.10.410.20:FF:000001">
    <property type="entry name" value="Ectonucleotide pyrophosphatase/phosphodiesterase family member 2"/>
    <property type="match status" value="1"/>
</dbReference>
<keyword evidence="19 36" id="KW-1133">Transmembrane helix</keyword>
<organism evidence="38 39">
    <name type="scientific">Varanus komodoensis</name>
    <name type="common">Komodo dragon</name>
    <dbReference type="NCBI Taxonomy" id="61221"/>
    <lineage>
        <taxon>Eukaryota</taxon>
        <taxon>Metazoa</taxon>
        <taxon>Chordata</taxon>
        <taxon>Craniata</taxon>
        <taxon>Vertebrata</taxon>
        <taxon>Euteleostomi</taxon>
        <taxon>Lepidosauria</taxon>
        <taxon>Squamata</taxon>
        <taxon>Bifurcata</taxon>
        <taxon>Unidentata</taxon>
        <taxon>Episquamata</taxon>
        <taxon>Toxicofera</taxon>
        <taxon>Anguimorpha</taxon>
        <taxon>Paleoanguimorpha</taxon>
        <taxon>Varanoidea</taxon>
        <taxon>Varanidae</taxon>
        <taxon>Varanus</taxon>
    </lineage>
</organism>
<gene>
    <name evidence="38" type="primary">LOC123020568</name>
</gene>
<keyword evidence="17" id="KW-0106">Calcium</keyword>
<feature type="region of interest" description="Disordered" evidence="35">
    <location>
        <begin position="1"/>
        <end position="35"/>
    </location>
</feature>
<evidence type="ECO:0000256" key="25">
    <source>
        <dbReference type="ARBA" id="ARBA00044879"/>
    </source>
</evidence>
<evidence type="ECO:0000256" key="2">
    <source>
        <dbReference type="ARBA" id="ARBA00001947"/>
    </source>
</evidence>
<protein>
    <recommendedName>
        <fullName evidence="30">Alkaline phosphodiesterase I</fullName>
        <ecNumber evidence="7">3.1.4.1</ecNumber>
        <ecNumber evidence="24">3.6.1.9</ecNumber>
    </recommendedName>
    <alternativeName>
        <fullName evidence="28">Nucleotide diphosphatase</fullName>
    </alternativeName>
    <alternativeName>
        <fullName evidence="29">Nucleotide pyrophosphatase</fullName>
    </alternativeName>
</protein>
<dbReference type="FunFam" id="3.40.720.10:FF:000010">
    <property type="entry name" value="Ectonucleotide pyrophosphatase/phosphodiesterase family member 1"/>
    <property type="match status" value="1"/>
</dbReference>
<dbReference type="GeneID" id="123020568"/>
<evidence type="ECO:0000256" key="17">
    <source>
        <dbReference type="ARBA" id="ARBA00022837"/>
    </source>
</evidence>
<keyword evidence="22" id="KW-0325">Glycoprotein</keyword>
<dbReference type="GO" id="GO:0009143">
    <property type="term" value="P:nucleoside triphosphate catabolic process"/>
    <property type="evidence" value="ECO:0007669"/>
    <property type="project" value="TreeGrafter"/>
</dbReference>
<sequence>MESDGAPSGRAVGNTPAGNGREKAPRGGEGAERAHAAAVPMLPAMEVAEEPEKTAPRGKVKDPSYKILSLVLCVIVLTIILGCIFGLKPSCTRDVKTCKGRCYERTFGSCRCDRDCLQLGNCCLDFQEACIAPANIWTCTKFRCGEKNRPEYHCSCSDDCVEKNNCCANYYSVCQGKTSWLEEKCEDINQPQCPEGFTQPPVLLFSLDGFRAEYLHTWGGLLPVISKLRKCGTYTRGLRPVYPSKTFPNHYSIVTGLYAESHGLVDNKMYEPKTNAFFTLRNKEKFNPQWYQGQPIWLTAMYQGLKSATFFWPGSDVKVNGSFPNIYKLYNGSVSFEERIATFLSWLELPEEERPHFYTLYLEEPDFSGHRYGPVSSEVILALQRVDKVVEMLMDGLKQMNLHNCINIILLSDHGMETAHCNKAAYLNEYLDSVEDLFVVPGPAARLRPQKVPDEYFSFDYEGIVRNLTCLEPDQHFKPYMKHHFPKRFHYAKNDRIERVLFYMDQQWQLARMPSELKYCTGGFHGSDNVFANMQTLFIGFGPGFKFQTEVDPFENIEIYNLMCDLLEITPAPNNGTHGSLNHLLKTVRYTPKHPKEESIPATCPVSRQRTSEGDRSCLCSSSSSSQIQPQINLTTAEIKKIEKHSLPFGRPRVLQKKQNYCLLHNHHYVNGFSWNIQMPLWSAYTINKHGNWNTSAEASPSCFHVDNRIPLNRSQSCLFYKSHPQLHYGFLFPPNLIKDERNSKYEGLFSSNIVPMYPAFQVIWNYFSRVFLPNYASTRNGVNVITGPVFDYDYNGLYDTSAEVKRLSNNSEVLLPTHFFIILTSCKNVSQTPLHCDGSLDVVSFLIPHREDNSESCADGQTESLWVEERMKFHTARVRDIELLTGLSFYHDRKQPVANILQLKTYLPSFSKA</sequence>
<dbReference type="EC" id="3.6.1.9" evidence="24"/>
<dbReference type="OMA" id="LMDGMIN"/>
<dbReference type="SMART" id="SM00201">
    <property type="entry name" value="SO"/>
    <property type="match status" value="2"/>
</dbReference>
<keyword evidence="18" id="KW-0735">Signal-anchor</keyword>
<dbReference type="GO" id="GO:0090729">
    <property type="term" value="F:toxin activity"/>
    <property type="evidence" value="ECO:0007669"/>
    <property type="project" value="UniProtKB-KW"/>
</dbReference>
<keyword evidence="16" id="KW-0862">Zinc</keyword>
<keyword evidence="10" id="KW-0964">Secreted</keyword>
<evidence type="ECO:0000256" key="14">
    <source>
        <dbReference type="ARBA" id="ARBA00022737"/>
    </source>
</evidence>
<evidence type="ECO:0000256" key="8">
    <source>
        <dbReference type="ARBA" id="ARBA00022442"/>
    </source>
</evidence>
<comment type="catalytic activity">
    <reaction evidence="26">
        <text>ATP + H2O = AMP + diphosphate + H(+)</text>
        <dbReference type="Rhea" id="RHEA:14245"/>
        <dbReference type="ChEBI" id="CHEBI:15377"/>
        <dbReference type="ChEBI" id="CHEBI:15378"/>
        <dbReference type="ChEBI" id="CHEBI:30616"/>
        <dbReference type="ChEBI" id="CHEBI:33019"/>
        <dbReference type="ChEBI" id="CHEBI:456215"/>
        <dbReference type="EC" id="3.6.1.9"/>
    </reaction>
    <physiologicalReaction direction="left-to-right" evidence="26">
        <dbReference type="Rhea" id="RHEA:14246"/>
    </physiologicalReaction>
</comment>
<comment type="cofactor">
    <cofactor evidence="2">
        <name>Zn(2+)</name>
        <dbReference type="ChEBI" id="CHEBI:29105"/>
    </cofactor>
</comment>
<keyword evidence="12 36" id="KW-0812">Transmembrane</keyword>
<accession>A0A8D2L1S9</accession>
<dbReference type="Gene3D" id="3.40.720.10">
    <property type="entry name" value="Alkaline Phosphatase, subunit A"/>
    <property type="match status" value="1"/>
</dbReference>
<comment type="catalytic activity">
    <reaction evidence="1">
        <text>Hydrolytically removes 5'-nucleotides successively from the 3'-hydroxy termini of 3'-hydroxy-terminated oligonucleotides.</text>
        <dbReference type="EC" id="3.1.4.1"/>
    </reaction>
</comment>